<dbReference type="OrthoDB" id="2086224at2"/>
<dbReference type="InterPro" id="IPR051340">
    <property type="entry name" value="Haloalkane_dehalogenase"/>
</dbReference>
<evidence type="ECO:0000313" key="3">
    <source>
        <dbReference type="EMBL" id="RDI46069.1"/>
    </source>
</evidence>
<comment type="caution">
    <text evidence="3">The sequence shown here is derived from an EMBL/GenBank/DDBJ whole genome shotgun (WGS) entry which is preliminary data.</text>
</comment>
<accession>A0A370GRP1</accession>
<keyword evidence="4" id="KW-1185">Reference proteome</keyword>
<dbReference type="InterPro" id="IPR029058">
    <property type="entry name" value="AB_hydrolase_fold"/>
</dbReference>
<name>A0A370GRP1_9COXI</name>
<dbReference type="NCBIfam" id="NF002938">
    <property type="entry name" value="PRK03592.1"/>
    <property type="match status" value="1"/>
</dbReference>
<dbReference type="GO" id="GO:0004301">
    <property type="term" value="F:epoxide hydrolase activity"/>
    <property type="evidence" value="ECO:0007669"/>
    <property type="project" value="TreeGrafter"/>
</dbReference>
<dbReference type="Proteomes" id="UP000254720">
    <property type="component" value="Unassembled WGS sequence"/>
</dbReference>
<dbReference type="AlphaFoldDB" id="A0A370GRP1"/>
<protein>
    <submittedName>
        <fullName evidence="3">Haloalkane dehalogenase</fullName>
    </submittedName>
</protein>
<organism evidence="3 4">
    <name type="scientific">Aquicella lusitana</name>
    <dbReference type="NCBI Taxonomy" id="254246"/>
    <lineage>
        <taxon>Bacteria</taxon>
        <taxon>Pseudomonadati</taxon>
        <taxon>Pseudomonadota</taxon>
        <taxon>Gammaproteobacteria</taxon>
        <taxon>Legionellales</taxon>
        <taxon>Coxiellaceae</taxon>
        <taxon>Aquicella</taxon>
    </lineage>
</organism>
<dbReference type="EMBL" id="QQAX01000006">
    <property type="protein sequence ID" value="RDI46069.1"/>
    <property type="molecule type" value="Genomic_DNA"/>
</dbReference>
<keyword evidence="1" id="KW-0378">Hydrolase</keyword>
<evidence type="ECO:0000259" key="2">
    <source>
        <dbReference type="Pfam" id="PF00561"/>
    </source>
</evidence>
<evidence type="ECO:0000256" key="1">
    <source>
        <dbReference type="ARBA" id="ARBA00022801"/>
    </source>
</evidence>
<dbReference type="Pfam" id="PF00561">
    <property type="entry name" value="Abhydrolase_1"/>
    <property type="match status" value="1"/>
</dbReference>
<gene>
    <name evidence="3" type="ORF">C8D86_10677</name>
</gene>
<sequence>MIDERISEKLPYPSKYVEVYGSRMHYIEAGSGNPILFLHGIPTSCYLWRNIIPHLSSLGRCIAPDLIGFGKSDKPDIKYTVVDHIKYVEKFIETLGLKHITLIMHGWGSVIGLDYAMRHEENCVGLVFYEAFLRSSNGDDISLPFQEQLISLQNQPVDDFIVDGSAFVDRIIPQMVMRQLTEKEMNHYREPFVQEGSGKPIAQYLKELPRGNEKNEVEQLIASYSKKLTKSQLPKLMLYSVPGFVTTIATAMWAKEHLPNLEIVDIGEELHLAQESYPQLIGESISVWLQGVEQMRRG</sequence>
<dbReference type="RefSeq" id="WP_114833967.1">
    <property type="nucleotide sequence ID" value="NZ_LR699114.1"/>
</dbReference>
<feature type="domain" description="AB hydrolase-1" evidence="2">
    <location>
        <begin position="33"/>
        <end position="137"/>
    </location>
</feature>
<evidence type="ECO:0000313" key="4">
    <source>
        <dbReference type="Proteomes" id="UP000254720"/>
    </source>
</evidence>
<dbReference type="InterPro" id="IPR000073">
    <property type="entry name" value="AB_hydrolase_1"/>
</dbReference>
<dbReference type="Gene3D" id="3.40.50.1820">
    <property type="entry name" value="alpha/beta hydrolase"/>
    <property type="match status" value="1"/>
</dbReference>
<reference evidence="3 4" key="1">
    <citation type="submission" date="2018-07" db="EMBL/GenBank/DDBJ databases">
        <title>Genomic Encyclopedia of Type Strains, Phase IV (KMG-IV): sequencing the most valuable type-strain genomes for metagenomic binning, comparative biology and taxonomic classification.</title>
        <authorList>
            <person name="Goeker M."/>
        </authorList>
    </citation>
    <scope>NUCLEOTIDE SEQUENCE [LARGE SCALE GENOMIC DNA]</scope>
    <source>
        <strain evidence="3 4">DSM 16500</strain>
    </source>
</reference>
<dbReference type="PANTHER" id="PTHR42977:SF3">
    <property type="entry name" value="AB HYDROLASE-1 DOMAIN-CONTAINING PROTEIN"/>
    <property type="match status" value="1"/>
</dbReference>
<dbReference type="SUPFAM" id="SSF53474">
    <property type="entry name" value="alpha/beta-Hydrolases"/>
    <property type="match status" value="1"/>
</dbReference>
<dbReference type="PANTHER" id="PTHR42977">
    <property type="entry name" value="HYDROLASE-RELATED"/>
    <property type="match status" value="1"/>
</dbReference>
<proteinExistence type="predicted"/>